<keyword evidence="7" id="KW-1185">Reference proteome</keyword>
<proteinExistence type="inferred from homology"/>
<keyword evidence="3" id="KW-1133">Transmembrane helix</keyword>
<dbReference type="SUPFAM" id="SSF64268">
    <property type="entry name" value="PX domain"/>
    <property type="match status" value="1"/>
</dbReference>
<evidence type="ECO:0000313" key="6">
    <source>
        <dbReference type="Ensembl" id="ENSHCOP00000003182.1"/>
    </source>
</evidence>
<evidence type="ECO:0000259" key="5">
    <source>
        <dbReference type="PROSITE" id="PS51207"/>
    </source>
</evidence>
<dbReference type="Pfam" id="PF02194">
    <property type="entry name" value="PXA"/>
    <property type="match status" value="1"/>
</dbReference>
<name>A0A3Q2XHF0_HIPCM</name>
<keyword evidence="3" id="KW-0812">Transmembrane</keyword>
<dbReference type="OMA" id="QESWTTC"/>
<dbReference type="Ensembl" id="ENSHCOT00000009160.1">
    <property type="protein sequence ID" value="ENSHCOP00000003182.1"/>
    <property type="gene ID" value="ENSHCOG00000004515.1"/>
</dbReference>
<protein>
    <submittedName>
        <fullName evidence="6">Sorting nexin 19a</fullName>
    </submittedName>
</protein>
<keyword evidence="3" id="KW-0472">Membrane</keyword>
<evidence type="ECO:0000256" key="1">
    <source>
        <dbReference type="ARBA" id="ARBA00010883"/>
    </source>
</evidence>
<dbReference type="Pfam" id="PF00787">
    <property type="entry name" value="PX"/>
    <property type="match status" value="1"/>
</dbReference>
<evidence type="ECO:0000256" key="3">
    <source>
        <dbReference type="SAM" id="Phobius"/>
    </source>
</evidence>
<evidence type="ECO:0000313" key="7">
    <source>
        <dbReference type="Proteomes" id="UP000264820"/>
    </source>
</evidence>
<dbReference type="PANTHER" id="PTHR22775:SF33">
    <property type="entry name" value="SNX19A PROTEIN"/>
    <property type="match status" value="1"/>
</dbReference>
<feature type="transmembrane region" description="Helical" evidence="3">
    <location>
        <begin position="21"/>
        <end position="54"/>
    </location>
</feature>
<feature type="domain" description="PXA" evidence="5">
    <location>
        <begin position="91"/>
        <end position="268"/>
    </location>
</feature>
<dbReference type="InterPro" id="IPR003114">
    <property type="entry name" value="Phox_assoc"/>
</dbReference>
<dbReference type="AlphaFoldDB" id="A0A3Q2XHF0"/>
<dbReference type="InterPro" id="IPR036871">
    <property type="entry name" value="PX_dom_sf"/>
</dbReference>
<dbReference type="SMART" id="SM00312">
    <property type="entry name" value="PX"/>
    <property type="match status" value="1"/>
</dbReference>
<dbReference type="STRING" id="109280.ENSHCOP00000003182"/>
<dbReference type="PROSITE" id="PS51207">
    <property type="entry name" value="PXA"/>
    <property type="match status" value="1"/>
</dbReference>
<feature type="region of interest" description="Disordered" evidence="2">
    <location>
        <begin position="617"/>
        <end position="647"/>
    </location>
</feature>
<feature type="domain" description="PX" evidence="4">
    <location>
        <begin position="459"/>
        <end position="589"/>
    </location>
</feature>
<evidence type="ECO:0000256" key="2">
    <source>
        <dbReference type="SAM" id="MobiDB-lite"/>
    </source>
</evidence>
<sequence length="907" mass="101849">MPSFQSSSKWRLSEILGQRRRLLGLGALLAWLVLFHLLVNVWLLCIFTSLLVVLGGWLGSRAILDANSLLHLEHFLPLAAVTLPQCSAEHEWRLNHEIHSAVHKAVRDFVSSWYRTLLPEVEGEFERAVRSSMLESVMELKERARRVDRKALVQRLLELYGCHLQSYMTARHMQLETRGESVSLWQLYQQVDSPHPAVRDAATELSYARALVNLVLHVLVPYPQMETRTGGYMVTELITCNVLLPLISRVSDSDWLNQTIVDVFTRSRKPQDGALYRCALHDSWITCLSSLDQASVESESRSELFSPMSEEDSSQCSVLSLETCSGKAADCRAGLLTPCEVNCCSLTSGRYSHLAESKMLSLDSLTQSDTEDDNSRRLCECGPSANFCNTMNLKDDADDFGCFGPLKNLGPPKVVVPVDSHWPADIAQERTPAGPSSRLCLNPLNFDPPNKSSVGIQNVQIAGTVSAKEQRGTGTHPYTLYTITFETATCPESGDLLQPATCHSVNRRYSEFLNLQTRLEENPEVKKFVKNVKGPKKMFPDLPFGNTDGDKVEARKGQLDTFLKQLNSIPETAKSEDMQEFLSLNSGVCTYFGKRPFVKSRIDKMMENALDTLKTAFPHPEAMSPTEDLEGDSDGRTLDSRKASQAEGVLSRGQQVFWENSRCRYGVPRLTHESAALPMNGSFSNIRTCLLYCSVVSLESSTTPHFAFAFKHHLQKCRCVLPCIYLIKVSIIFILLSDTAVADVALNILCLLMKDQWSWLCTENIQKAIRLIFGTFIERWMDVGVAHLTSAPCWVIYLQVLQEAVWPGGTLPAQPQPERSAAEREETKERCLECLLQLLPELVTDMLGSDKYRLSLETVLESLQDHHINKHLVYCICDLLLGFLIPESSDDSFQRRLLQSLRKDTPT</sequence>
<dbReference type="GeneTree" id="ENSGT00950000182856"/>
<organism evidence="6 7">
    <name type="scientific">Hippocampus comes</name>
    <name type="common">Tiger tail seahorse</name>
    <dbReference type="NCBI Taxonomy" id="109280"/>
    <lineage>
        <taxon>Eukaryota</taxon>
        <taxon>Metazoa</taxon>
        <taxon>Chordata</taxon>
        <taxon>Craniata</taxon>
        <taxon>Vertebrata</taxon>
        <taxon>Euteleostomi</taxon>
        <taxon>Actinopterygii</taxon>
        <taxon>Neopterygii</taxon>
        <taxon>Teleostei</taxon>
        <taxon>Neoteleostei</taxon>
        <taxon>Acanthomorphata</taxon>
        <taxon>Syngnathiaria</taxon>
        <taxon>Syngnathiformes</taxon>
        <taxon>Syngnathoidei</taxon>
        <taxon>Syngnathidae</taxon>
        <taxon>Hippocampus</taxon>
    </lineage>
</organism>
<dbReference type="InterPro" id="IPR001683">
    <property type="entry name" value="PX_dom"/>
</dbReference>
<reference evidence="6" key="1">
    <citation type="submission" date="2025-08" db="UniProtKB">
        <authorList>
            <consortium name="Ensembl"/>
        </authorList>
    </citation>
    <scope>IDENTIFICATION</scope>
</reference>
<dbReference type="InterPro" id="IPR013937">
    <property type="entry name" value="Sorting_nexin_C"/>
</dbReference>
<accession>A0A3Q2XHF0</accession>
<dbReference type="Proteomes" id="UP000264820">
    <property type="component" value="Unplaced"/>
</dbReference>
<dbReference type="GO" id="GO:0035091">
    <property type="term" value="F:phosphatidylinositol binding"/>
    <property type="evidence" value="ECO:0007669"/>
    <property type="project" value="InterPro"/>
</dbReference>
<dbReference type="Gene3D" id="3.30.1520.10">
    <property type="entry name" value="Phox-like domain"/>
    <property type="match status" value="1"/>
</dbReference>
<reference evidence="6" key="2">
    <citation type="submission" date="2025-09" db="UniProtKB">
        <authorList>
            <consortium name="Ensembl"/>
        </authorList>
    </citation>
    <scope>IDENTIFICATION</scope>
</reference>
<feature type="compositionally biased region" description="Basic and acidic residues" evidence="2">
    <location>
        <begin position="633"/>
        <end position="644"/>
    </location>
</feature>
<comment type="similarity">
    <text evidence="1">Belongs to the sorting nexin family.</text>
</comment>
<dbReference type="PROSITE" id="PS50195">
    <property type="entry name" value="PX"/>
    <property type="match status" value="1"/>
</dbReference>
<dbReference type="Pfam" id="PF08628">
    <property type="entry name" value="Nexin_C"/>
    <property type="match status" value="1"/>
</dbReference>
<dbReference type="PANTHER" id="PTHR22775">
    <property type="entry name" value="SORTING NEXIN"/>
    <property type="match status" value="1"/>
</dbReference>
<evidence type="ECO:0000259" key="4">
    <source>
        <dbReference type="PROSITE" id="PS50195"/>
    </source>
</evidence>
<dbReference type="SMART" id="SM00313">
    <property type="entry name" value="PXA"/>
    <property type="match status" value="1"/>
</dbReference>